<dbReference type="Proteomes" id="UP000037507">
    <property type="component" value="Unassembled WGS sequence"/>
</dbReference>
<dbReference type="GO" id="GO:0003677">
    <property type="term" value="F:DNA binding"/>
    <property type="evidence" value="ECO:0007669"/>
    <property type="project" value="InterPro"/>
</dbReference>
<reference evidence="2" key="1">
    <citation type="submission" date="2017-04" db="EMBL/GenBank/DDBJ databases">
        <title>Unexpected and diverse lifestyles within the genus Limnohabitans.</title>
        <authorList>
            <person name="Kasalicky V."/>
            <person name="Mehrshad M."/>
            <person name="Andrei S.-A."/>
            <person name="Salcher M."/>
            <person name="Kratochvilova H."/>
            <person name="Simek K."/>
            <person name="Ghai R."/>
        </authorList>
    </citation>
    <scope>NUCLEOTIDE SEQUENCE [LARGE SCALE GENOMIC DNA]</scope>
    <source>
        <strain evidence="2">II-D5</strain>
    </source>
</reference>
<evidence type="ECO:0000313" key="2">
    <source>
        <dbReference type="EMBL" id="PVE43157.1"/>
    </source>
</evidence>
<dbReference type="EMBL" id="LFYT02000008">
    <property type="protein sequence ID" value="PVE43157.1"/>
    <property type="molecule type" value="Genomic_DNA"/>
</dbReference>
<dbReference type="SUPFAM" id="SSF47413">
    <property type="entry name" value="lambda repressor-like DNA-binding domains"/>
    <property type="match status" value="1"/>
</dbReference>
<dbReference type="Pfam" id="PF01381">
    <property type="entry name" value="HTH_3"/>
    <property type="match status" value="1"/>
</dbReference>
<dbReference type="STRING" id="1293045.H663_05010"/>
<dbReference type="InterPro" id="IPR010982">
    <property type="entry name" value="Lambda_DNA-bd_dom_sf"/>
</dbReference>
<dbReference type="CDD" id="cd00093">
    <property type="entry name" value="HTH_XRE"/>
    <property type="match status" value="1"/>
</dbReference>
<dbReference type="PROSITE" id="PS50943">
    <property type="entry name" value="HTH_CROC1"/>
    <property type="match status" value="1"/>
</dbReference>
<dbReference type="AlphaFoldDB" id="A0A2T7UEN6"/>
<comment type="caution">
    <text evidence="2">The sequence shown here is derived from an EMBL/GenBank/DDBJ whole genome shotgun (WGS) entry which is preliminary data.</text>
</comment>
<accession>A0A2T7UEN6</accession>
<name>A0A2T7UEN6_9BURK</name>
<sequence length="170" mass="17732">MNMMNKANLQSAFVVTMTITASHVGVRNEPLAAAVLAGFAVSAATKSTYLQVVGAAPLQVDSRSTQRPLSKRRQALLQTAHGQALQVQALKDLGSALDAHGLAPLVALRMRCGLTQKALCEAAGLPQPHISRLENGKVPNPDGATLQRLAVAMGVSMDDVMTAIQQGAIA</sequence>
<dbReference type="Gene3D" id="1.10.260.40">
    <property type="entry name" value="lambda repressor-like DNA-binding domains"/>
    <property type="match status" value="1"/>
</dbReference>
<keyword evidence="3" id="KW-1185">Reference proteome</keyword>
<organism evidence="2 3">
    <name type="scientific">Limnohabitans planktonicus II-D5</name>
    <dbReference type="NCBI Taxonomy" id="1293045"/>
    <lineage>
        <taxon>Bacteria</taxon>
        <taxon>Pseudomonadati</taxon>
        <taxon>Pseudomonadota</taxon>
        <taxon>Betaproteobacteria</taxon>
        <taxon>Burkholderiales</taxon>
        <taxon>Comamonadaceae</taxon>
        <taxon>Limnohabitans</taxon>
    </lineage>
</organism>
<dbReference type="OrthoDB" id="8527856at2"/>
<evidence type="ECO:0000259" key="1">
    <source>
        <dbReference type="PROSITE" id="PS50943"/>
    </source>
</evidence>
<evidence type="ECO:0000313" key="3">
    <source>
        <dbReference type="Proteomes" id="UP000037507"/>
    </source>
</evidence>
<feature type="domain" description="HTH cro/C1-type" evidence="1">
    <location>
        <begin position="105"/>
        <end position="160"/>
    </location>
</feature>
<gene>
    <name evidence="2" type="ORF">H663_009060</name>
</gene>
<protein>
    <recommendedName>
        <fullName evidence="1">HTH cro/C1-type domain-containing protein</fullName>
    </recommendedName>
</protein>
<proteinExistence type="predicted"/>
<dbReference type="InterPro" id="IPR001387">
    <property type="entry name" value="Cro/C1-type_HTH"/>
</dbReference>
<dbReference type="SMART" id="SM00530">
    <property type="entry name" value="HTH_XRE"/>
    <property type="match status" value="1"/>
</dbReference>